<accession>A0A841E3S2</accession>
<protein>
    <submittedName>
        <fullName evidence="2">Putative nucleotidyltransferase with HDIG domain</fullName>
    </submittedName>
</protein>
<proteinExistence type="predicted"/>
<dbReference type="PROSITE" id="PS51831">
    <property type="entry name" value="HD"/>
    <property type="match status" value="1"/>
</dbReference>
<dbReference type="InterPro" id="IPR006674">
    <property type="entry name" value="HD_domain"/>
</dbReference>
<dbReference type="SUPFAM" id="SSF109604">
    <property type="entry name" value="HD-domain/PDEase-like"/>
    <property type="match status" value="1"/>
</dbReference>
<evidence type="ECO:0000313" key="2">
    <source>
        <dbReference type="EMBL" id="MBB5998497.1"/>
    </source>
</evidence>
<gene>
    <name evidence="2" type="ORF">HNR25_002248</name>
</gene>
<dbReference type="CDD" id="cd00077">
    <property type="entry name" value="HDc"/>
    <property type="match status" value="1"/>
</dbReference>
<dbReference type="Pfam" id="PF01966">
    <property type="entry name" value="HD"/>
    <property type="match status" value="1"/>
</dbReference>
<dbReference type="Gene3D" id="1.10.3210.10">
    <property type="entry name" value="Hypothetical protein af1432"/>
    <property type="match status" value="1"/>
</dbReference>
<sequence length="178" mass="19930">MGHVLWARDLARNLLEEPLPRRWAHTQGVAEQAETLTDALGDDADLVTASAWLHDIGYSPDLAKTGFHPLDGARYLRDVEQVDETLCSLVAHHSGALVEADERGMYAELADEFALPPTDLLNALTYSDMTTGPDGTHLPAERRLDEILQRYKPDDLVHRAITRSRPDLEKAVRRVEAW</sequence>
<comment type="caution">
    <text evidence="2">The sequence shown here is derived from an EMBL/GenBank/DDBJ whole genome shotgun (WGS) entry which is preliminary data.</text>
</comment>
<dbReference type="InterPro" id="IPR006675">
    <property type="entry name" value="HDIG_dom"/>
</dbReference>
<dbReference type="NCBIfam" id="TIGR00277">
    <property type="entry name" value="HDIG"/>
    <property type="match status" value="1"/>
</dbReference>
<name>A0A841E3S2_9ACTN</name>
<evidence type="ECO:0000259" key="1">
    <source>
        <dbReference type="PROSITE" id="PS51831"/>
    </source>
</evidence>
<dbReference type="InterPro" id="IPR003607">
    <property type="entry name" value="HD/PDEase_dom"/>
</dbReference>
<reference evidence="2 3" key="1">
    <citation type="submission" date="2020-08" db="EMBL/GenBank/DDBJ databases">
        <title>Sequencing the genomes of 1000 actinobacteria strains.</title>
        <authorList>
            <person name="Klenk H.-P."/>
        </authorList>
    </citation>
    <scope>NUCLEOTIDE SEQUENCE [LARGE SCALE GENOMIC DNA]</scope>
    <source>
        <strain evidence="2 3">DSM 44593</strain>
    </source>
</reference>
<dbReference type="AlphaFoldDB" id="A0A841E3S2"/>
<dbReference type="EMBL" id="JACHLY010000001">
    <property type="protein sequence ID" value="MBB5998497.1"/>
    <property type="molecule type" value="Genomic_DNA"/>
</dbReference>
<feature type="domain" description="HD" evidence="1">
    <location>
        <begin position="22"/>
        <end position="116"/>
    </location>
</feature>
<organism evidence="2 3">
    <name type="scientific">Streptomonospora salina</name>
    <dbReference type="NCBI Taxonomy" id="104205"/>
    <lineage>
        <taxon>Bacteria</taxon>
        <taxon>Bacillati</taxon>
        <taxon>Actinomycetota</taxon>
        <taxon>Actinomycetes</taxon>
        <taxon>Streptosporangiales</taxon>
        <taxon>Nocardiopsidaceae</taxon>
        <taxon>Streptomonospora</taxon>
    </lineage>
</organism>
<dbReference type="Proteomes" id="UP000578077">
    <property type="component" value="Unassembled WGS sequence"/>
</dbReference>
<evidence type="ECO:0000313" key="3">
    <source>
        <dbReference type="Proteomes" id="UP000578077"/>
    </source>
</evidence>
<keyword evidence="3" id="KW-1185">Reference proteome</keyword>
<dbReference type="RefSeq" id="WP_425579690.1">
    <property type="nucleotide sequence ID" value="NZ_BAABKT010000007.1"/>
</dbReference>
<dbReference type="GO" id="GO:0016740">
    <property type="term" value="F:transferase activity"/>
    <property type="evidence" value="ECO:0007669"/>
    <property type="project" value="UniProtKB-KW"/>
</dbReference>
<keyword evidence="2" id="KW-0808">Transferase</keyword>